<dbReference type="AlphaFoldDB" id="A0A7X1B1U4"/>
<dbReference type="RefSeq" id="WP_185694621.1">
    <property type="nucleotide sequence ID" value="NZ_JACHVA010000138.1"/>
</dbReference>
<proteinExistence type="predicted"/>
<keyword evidence="1" id="KW-0812">Transmembrane</keyword>
<evidence type="ECO:0000313" key="2">
    <source>
        <dbReference type="EMBL" id="MBC2604002.1"/>
    </source>
</evidence>
<feature type="transmembrane region" description="Helical" evidence="1">
    <location>
        <begin position="54"/>
        <end position="73"/>
    </location>
</feature>
<organism evidence="2 3">
    <name type="scientific">Puniceicoccus vermicola</name>
    <dbReference type="NCBI Taxonomy" id="388746"/>
    <lineage>
        <taxon>Bacteria</taxon>
        <taxon>Pseudomonadati</taxon>
        <taxon>Verrucomicrobiota</taxon>
        <taxon>Opitutia</taxon>
        <taxon>Puniceicoccales</taxon>
        <taxon>Puniceicoccaceae</taxon>
        <taxon>Puniceicoccus</taxon>
    </lineage>
</organism>
<protein>
    <submittedName>
        <fullName evidence="2">Uncharacterized protein</fullName>
    </submittedName>
</protein>
<gene>
    <name evidence="2" type="ORF">H5P30_19650</name>
</gene>
<keyword evidence="1" id="KW-1133">Transmembrane helix</keyword>
<keyword evidence="3" id="KW-1185">Reference proteome</keyword>
<name>A0A7X1B1U4_9BACT</name>
<evidence type="ECO:0000256" key="1">
    <source>
        <dbReference type="SAM" id="Phobius"/>
    </source>
</evidence>
<keyword evidence="1" id="KW-0472">Membrane</keyword>
<evidence type="ECO:0000313" key="3">
    <source>
        <dbReference type="Proteomes" id="UP000525652"/>
    </source>
</evidence>
<comment type="caution">
    <text evidence="2">The sequence shown here is derived from an EMBL/GenBank/DDBJ whole genome shotgun (WGS) entry which is preliminary data.</text>
</comment>
<dbReference type="Proteomes" id="UP000525652">
    <property type="component" value="Unassembled WGS sequence"/>
</dbReference>
<sequence>MSYGDPHTELQQKQILKELKTSSGDTFDGDQSGMSERQWLEEEKQSLGDWRMRLCLPLVGFGLFVQIIGFETVRRVQENSEGSSRGFLNSFSFSSIFCIGFGLCLFAVAAVIFAKNSKRIRKLQERLEALG</sequence>
<dbReference type="EMBL" id="JACHVA010000138">
    <property type="protein sequence ID" value="MBC2604002.1"/>
    <property type="molecule type" value="Genomic_DNA"/>
</dbReference>
<reference evidence="2 3" key="1">
    <citation type="submission" date="2020-07" db="EMBL/GenBank/DDBJ databases">
        <authorList>
            <person name="Feng X."/>
        </authorList>
    </citation>
    <scope>NUCLEOTIDE SEQUENCE [LARGE SCALE GENOMIC DNA]</scope>
    <source>
        <strain evidence="2 3">JCM14086</strain>
    </source>
</reference>
<accession>A0A7X1B1U4</accession>
<feature type="transmembrane region" description="Helical" evidence="1">
    <location>
        <begin position="93"/>
        <end position="114"/>
    </location>
</feature>